<organism evidence="1">
    <name type="scientific">Arundo donax</name>
    <name type="common">Giant reed</name>
    <name type="synonym">Donax arundinaceus</name>
    <dbReference type="NCBI Taxonomy" id="35708"/>
    <lineage>
        <taxon>Eukaryota</taxon>
        <taxon>Viridiplantae</taxon>
        <taxon>Streptophyta</taxon>
        <taxon>Embryophyta</taxon>
        <taxon>Tracheophyta</taxon>
        <taxon>Spermatophyta</taxon>
        <taxon>Magnoliopsida</taxon>
        <taxon>Liliopsida</taxon>
        <taxon>Poales</taxon>
        <taxon>Poaceae</taxon>
        <taxon>PACMAD clade</taxon>
        <taxon>Arundinoideae</taxon>
        <taxon>Arundineae</taxon>
        <taxon>Arundo</taxon>
    </lineage>
</organism>
<protein>
    <submittedName>
        <fullName evidence="1">Uncharacterized protein</fullName>
    </submittedName>
</protein>
<sequence length="13" mass="1444">MRGSVRGARRARA</sequence>
<evidence type="ECO:0000313" key="1">
    <source>
        <dbReference type="EMBL" id="JAD50199.1"/>
    </source>
</evidence>
<name>A0A0A9AEW2_ARUDO</name>
<reference evidence="1" key="1">
    <citation type="submission" date="2014-09" db="EMBL/GenBank/DDBJ databases">
        <authorList>
            <person name="Magalhaes I.L.F."/>
            <person name="Oliveira U."/>
            <person name="Santos F.R."/>
            <person name="Vidigal T.H.D.A."/>
            <person name="Brescovit A.D."/>
            <person name="Santos A.J."/>
        </authorList>
    </citation>
    <scope>NUCLEOTIDE SEQUENCE</scope>
    <source>
        <tissue evidence="1">Shoot tissue taken approximately 20 cm above the soil surface</tissue>
    </source>
</reference>
<dbReference type="EMBL" id="GBRH01247696">
    <property type="protein sequence ID" value="JAD50199.1"/>
    <property type="molecule type" value="Transcribed_RNA"/>
</dbReference>
<reference evidence="1" key="2">
    <citation type="journal article" date="2015" name="Data Brief">
        <title>Shoot transcriptome of the giant reed, Arundo donax.</title>
        <authorList>
            <person name="Barrero R.A."/>
            <person name="Guerrero F.D."/>
            <person name="Moolhuijzen P."/>
            <person name="Goolsby J.A."/>
            <person name="Tidwell J."/>
            <person name="Bellgard S.E."/>
            <person name="Bellgard M.I."/>
        </authorList>
    </citation>
    <scope>NUCLEOTIDE SEQUENCE</scope>
    <source>
        <tissue evidence="1">Shoot tissue taken approximately 20 cm above the soil surface</tissue>
    </source>
</reference>
<proteinExistence type="predicted"/>
<accession>A0A0A9AEW2</accession>